<keyword evidence="3" id="KW-1185">Reference proteome</keyword>
<dbReference type="RefSeq" id="WP_131888974.1">
    <property type="nucleotide sequence ID" value="NZ_SMKU01000003.1"/>
</dbReference>
<evidence type="ECO:0000313" key="2">
    <source>
        <dbReference type="EMBL" id="TDD97214.1"/>
    </source>
</evidence>
<dbReference type="AlphaFoldDB" id="A0A4R5CIP8"/>
<evidence type="ECO:0000256" key="1">
    <source>
        <dbReference type="SAM" id="MobiDB-lite"/>
    </source>
</evidence>
<feature type="compositionally biased region" description="Basic and acidic residues" evidence="1">
    <location>
        <begin position="36"/>
        <end position="47"/>
    </location>
</feature>
<feature type="region of interest" description="Disordered" evidence="1">
    <location>
        <begin position="27"/>
        <end position="67"/>
    </location>
</feature>
<reference evidence="2 3" key="1">
    <citation type="submission" date="2019-03" db="EMBL/GenBank/DDBJ databases">
        <title>Draft genome sequences of novel Actinobacteria.</title>
        <authorList>
            <person name="Sahin N."/>
            <person name="Ay H."/>
            <person name="Saygin H."/>
        </authorList>
    </citation>
    <scope>NUCLEOTIDE SEQUENCE [LARGE SCALE GENOMIC DNA]</scope>
    <source>
        <strain evidence="2 3">H3C3</strain>
    </source>
</reference>
<protein>
    <submittedName>
        <fullName evidence="2">Uncharacterized protein</fullName>
    </submittedName>
</protein>
<feature type="compositionally biased region" description="Acidic residues" evidence="1">
    <location>
        <begin position="48"/>
        <end position="57"/>
    </location>
</feature>
<dbReference type="EMBL" id="SMKU01000003">
    <property type="protein sequence ID" value="TDD97214.1"/>
    <property type="molecule type" value="Genomic_DNA"/>
</dbReference>
<evidence type="ECO:0000313" key="3">
    <source>
        <dbReference type="Proteomes" id="UP000294513"/>
    </source>
</evidence>
<comment type="caution">
    <text evidence="2">The sequence shown here is derived from an EMBL/GenBank/DDBJ whole genome shotgun (WGS) entry which is preliminary data.</text>
</comment>
<sequence length="67" mass="8063">MQNSDHYKGLGKASAFGHYYLDEMADGEKRQRRRETRQAEKRQWMKESEEDLMDCGPDDYWSYDANH</sequence>
<organism evidence="2 3">
    <name type="scientific">Actinomadura rubrisoli</name>
    <dbReference type="NCBI Taxonomy" id="2530368"/>
    <lineage>
        <taxon>Bacteria</taxon>
        <taxon>Bacillati</taxon>
        <taxon>Actinomycetota</taxon>
        <taxon>Actinomycetes</taxon>
        <taxon>Streptosporangiales</taxon>
        <taxon>Thermomonosporaceae</taxon>
        <taxon>Actinomadura</taxon>
    </lineage>
</organism>
<gene>
    <name evidence="2" type="ORF">E1298_01900</name>
</gene>
<proteinExistence type="predicted"/>
<name>A0A4R5CIP8_9ACTN</name>
<dbReference type="Proteomes" id="UP000294513">
    <property type="component" value="Unassembled WGS sequence"/>
</dbReference>
<accession>A0A4R5CIP8</accession>